<evidence type="ECO:0000313" key="2">
    <source>
        <dbReference type="EMBL" id="OWK08396.1"/>
    </source>
</evidence>
<dbReference type="EMBL" id="MKHE01000014">
    <property type="protein sequence ID" value="OWK08396.1"/>
    <property type="molecule type" value="Genomic_DNA"/>
</dbReference>
<feature type="compositionally biased region" description="Basic and acidic residues" evidence="1">
    <location>
        <begin position="91"/>
        <end position="102"/>
    </location>
</feature>
<comment type="caution">
    <text evidence="2">The sequence shown here is derived from an EMBL/GenBank/DDBJ whole genome shotgun (WGS) entry which is preliminary data.</text>
</comment>
<feature type="compositionally biased region" description="Basic and acidic residues" evidence="1">
    <location>
        <begin position="71"/>
        <end position="81"/>
    </location>
</feature>
<proteinExistence type="predicted"/>
<reference evidence="2 3" key="1">
    <citation type="journal article" date="2018" name="Mol. Genet. Genomics">
        <title>The red deer Cervus elaphus genome CerEla1.0: sequencing, annotating, genes, and chromosomes.</title>
        <authorList>
            <person name="Bana N.A."/>
            <person name="Nyiri A."/>
            <person name="Nagy J."/>
            <person name="Frank K."/>
            <person name="Nagy T."/>
            <person name="Steger V."/>
            <person name="Schiller M."/>
            <person name="Lakatos P."/>
            <person name="Sugar L."/>
            <person name="Horn P."/>
            <person name="Barta E."/>
            <person name="Orosz L."/>
        </authorList>
    </citation>
    <scope>NUCLEOTIDE SEQUENCE [LARGE SCALE GENOMIC DNA]</scope>
    <source>
        <strain evidence="2">Hungarian</strain>
    </source>
</reference>
<dbReference type="Proteomes" id="UP000242450">
    <property type="component" value="Chromosome 14"/>
</dbReference>
<keyword evidence="3" id="KW-1185">Reference proteome</keyword>
<feature type="compositionally biased region" description="Basic and acidic residues" evidence="1">
    <location>
        <begin position="116"/>
        <end position="125"/>
    </location>
</feature>
<feature type="region of interest" description="Disordered" evidence="1">
    <location>
        <begin position="1"/>
        <end position="176"/>
    </location>
</feature>
<protein>
    <submittedName>
        <fullName evidence="2">TOR1AIP1</fullName>
    </submittedName>
</protein>
<feature type="compositionally biased region" description="Basic and acidic residues" evidence="1">
    <location>
        <begin position="1"/>
        <end position="14"/>
    </location>
</feature>
<feature type="region of interest" description="Disordered" evidence="1">
    <location>
        <begin position="192"/>
        <end position="226"/>
    </location>
</feature>
<evidence type="ECO:0000256" key="1">
    <source>
        <dbReference type="SAM" id="MobiDB-lite"/>
    </source>
</evidence>
<name>A0A212CQV9_CEREH</name>
<dbReference type="OrthoDB" id="6258998at2759"/>
<gene>
    <name evidence="2" type="ORF">Celaphus_00011165</name>
</gene>
<dbReference type="AlphaFoldDB" id="A0A212CQV9"/>
<evidence type="ECO:0000313" key="3">
    <source>
        <dbReference type="Proteomes" id="UP000242450"/>
    </source>
</evidence>
<organism evidence="2 3">
    <name type="scientific">Cervus elaphus hippelaphus</name>
    <name type="common">European red deer</name>
    <dbReference type="NCBI Taxonomy" id="46360"/>
    <lineage>
        <taxon>Eukaryota</taxon>
        <taxon>Metazoa</taxon>
        <taxon>Chordata</taxon>
        <taxon>Craniata</taxon>
        <taxon>Vertebrata</taxon>
        <taxon>Euteleostomi</taxon>
        <taxon>Mammalia</taxon>
        <taxon>Eutheria</taxon>
        <taxon>Laurasiatheria</taxon>
        <taxon>Artiodactyla</taxon>
        <taxon>Ruminantia</taxon>
        <taxon>Pecora</taxon>
        <taxon>Cervidae</taxon>
        <taxon>Cervinae</taxon>
        <taxon>Cervus</taxon>
    </lineage>
</organism>
<accession>A0A212CQV9</accession>
<sequence>MAGEGRRAEPERDGWALYVTPRAPLREGRPRLAPQNGGSSDVRAYGTPTPSRHGRREVRFSEEPPEVYGDFEPRAAKEKARVGRQIPVEGFRADSAKEEVRESAYYLRSRQRRQPRLHEAEEMQTRRATRLQQQPHSPPPPIRPSPVTTRRGLRDSHSSEGETVGSNGVNRESGRECRGRVCACLELIPSELFQDGREPPPPAAPSAGGKVAGRGRWKERRSCLVT</sequence>